<dbReference type="Pfam" id="PF13424">
    <property type="entry name" value="TPR_12"/>
    <property type="match status" value="1"/>
</dbReference>
<keyword evidence="1" id="KW-0472">Membrane</keyword>
<dbReference type="EMBL" id="MBTF01000012">
    <property type="protein sequence ID" value="OOQ59813.1"/>
    <property type="molecule type" value="Genomic_DNA"/>
</dbReference>
<name>A0A1S9PFT3_9SPHI</name>
<keyword evidence="1" id="KW-0812">Transmembrane</keyword>
<dbReference type="InterPro" id="IPR011990">
    <property type="entry name" value="TPR-like_helical_dom_sf"/>
</dbReference>
<evidence type="ECO:0000313" key="3">
    <source>
        <dbReference type="EMBL" id="OOQ59813.1"/>
    </source>
</evidence>
<reference evidence="3 4" key="1">
    <citation type="submission" date="2016-07" db="EMBL/GenBank/DDBJ databases">
        <title>Genomic analysis of zinc-resistant bacterium Mucilaginibacter pedocola TBZ30.</title>
        <authorList>
            <person name="Huang J."/>
            <person name="Tang J."/>
        </authorList>
    </citation>
    <scope>NUCLEOTIDE SEQUENCE [LARGE SCALE GENOMIC DNA]</scope>
    <source>
        <strain evidence="3 4">TBZ30</strain>
    </source>
</reference>
<dbReference type="SMART" id="SM00028">
    <property type="entry name" value="TPR"/>
    <property type="match status" value="5"/>
</dbReference>
<dbReference type="InterPro" id="IPR019734">
    <property type="entry name" value="TPR_rpt"/>
</dbReference>
<dbReference type="SUPFAM" id="SSF48452">
    <property type="entry name" value="TPR-like"/>
    <property type="match status" value="3"/>
</dbReference>
<comment type="caution">
    <text evidence="3">The sequence shown here is derived from an EMBL/GenBank/DDBJ whole genome shotgun (WGS) entry which is preliminary data.</text>
</comment>
<dbReference type="Gene3D" id="1.25.40.10">
    <property type="entry name" value="Tetratricopeptide repeat domain"/>
    <property type="match status" value="2"/>
</dbReference>
<dbReference type="AlphaFoldDB" id="A0A1S9PFT3"/>
<keyword evidence="4" id="KW-1185">Reference proteome</keyword>
<gene>
    <name evidence="3" type="ORF">BC343_06615</name>
</gene>
<accession>A0A1S9PFT3</accession>
<feature type="transmembrane region" description="Helical" evidence="1">
    <location>
        <begin position="847"/>
        <end position="866"/>
    </location>
</feature>
<proteinExistence type="predicted"/>
<evidence type="ECO:0000259" key="2">
    <source>
        <dbReference type="Pfam" id="PF12770"/>
    </source>
</evidence>
<organism evidence="3 4">
    <name type="scientific">Mucilaginibacter pedocola</name>
    <dbReference type="NCBI Taxonomy" id="1792845"/>
    <lineage>
        <taxon>Bacteria</taxon>
        <taxon>Pseudomonadati</taxon>
        <taxon>Bacteroidota</taxon>
        <taxon>Sphingobacteriia</taxon>
        <taxon>Sphingobacteriales</taxon>
        <taxon>Sphingobacteriaceae</taxon>
        <taxon>Mucilaginibacter</taxon>
    </lineage>
</organism>
<dbReference type="InterPro" id="IPR024983">
    <property type="entry name" value="CHAT_dom"/>
</dbReference>
<evidence type="ECO:0000313" key="4">
    <source>
        <dbReference type="Proteomes" id="UP000189739"/>
    </source>
</evidence>
<protein>
    <recommendedName>
        <fullName evidence="2">CHAT domain-containing protein</fullName>
    </recommendedName>
</protein>
<keyword evidence="1" id="KW-1133">Transmembrane helix</keyword>
<sequence length="870" mass="97972">MLLALLLLNSTESRAQDATLNSKLTELKKQNNLTDWLYERIEYTNANPQQLPFLLKTQTEAWRQPANADERVAWLTLLTTQGYDQLQAGDILSSINYYEEAYAYYYKYKVADFDANEYICKPLSNNYTRLGDYERAVFIQQRSVDNLPAADVDNIASVYSNMAISYYSMGNYPMAESCIAKGEKLVKSSEVKFRLQNILADIYYDHNQLPEARALLTKNIAHQKKVDAESAYSRFGAYTTLGRVELKAGRLDAAESAFKTALLLVNKWFPGDRQRERANITAALGKIERELGRQTNALAYLNDALKLLRINTAEGKTQAKLIYGENNLVDIFHEKALVYKSLKQDEAAMENLRYALLATDKMRREFADNKTKERLQHDAKGLAEEAIEMASALYSKTKDSKYLNLVLEIAEQTKARTLADEIQHSHQQIANRHDTAMRHLLDIERAIAYNERLAMEGKDAGRYRQTVNVLKYNLSLLNKTYRREAADGMLPTSATLAALPQQLHVVEYFWGNKAMYAISIRNRAVERVVRVANADSLSKQITTFINNYYRNGPGAMLNAPKAFYGQSNAIYRQLLSGMSLKNGEQLCLVPDDVLGHLGFDGLITNSNYKPIIQQWPFLLRQVSTTYTFSLNALLKNKPQGSAHDNFTGLFVTHQNNSNTPIIAVKKEAEAVNKLVRGDYLYDAEVNNKAFFNAFENSAVLHISTHAYLSGVNKEPTLDFGTQKLFLFELLAKRNKPSLVVLSACRTGDGLLAQGEGVISLSRGFSAVGTPATIAGLWNVNDDAVATITAGMYKHLLAGKSTGAALHLAKLNWLQAVRPADALYLPYYWDSLTLMGTDATVKLQQARGFNYLYLLLLFLPLVAYVVWRLRR</sequence>
<dbReference type="Proteomes" id="UP000189739">
    <property type="component" value="Unassembled WGS sequence"/>
</dbReference>
<dbReference type="STRING" id="1792845.BC343_06615"/>
<dbReference type="PANTHER" id="PTHR10098:SF108">
    <property type="entry name" value="TETRATRICOPEPTIDE REPEAT PROTEIN 28"/>
    <property type="match status" value="1"/>
</dbReference>
<feature type="domain" description="CHAT" evidence="2">
    <location>
        <begin position="569"/>
        <end position="835"/>
    </location>
</feature>
<evidence type="ECO:0000256" key="1">
    <source>
        <dbReference type="SAM" id="Phobius"/>
    </source>
</evidence>
<dbReference type="PANTHER" id="PTHR10098">
    <property type="entry name" value="RAPSYN-RELATED"/>
    <property type="match status" value="1"/>
</dbReference>
<dbReference type="Pfam" id="PF12770">
    <property type="entry name" value="CHAT"/>
    <property type="match status" value="1"/>
</dbReference>